<comment type="caution">
    <text evidence="2">The sequence shown here is derived from an EMBL/GenBank/DDBJ whole genome shotgun (WGS) entry which is preliminary data.</text>
</comment>
<accession>A0ABT1ML85</accession>
<feature type="transmembrane region" description="Helical" evidence="1">
    <location>
        <begin position="342"/>
        <end position="362"/>
    </location>
</feature>
<feature type="transmembrane region" description="Helical" evidence="1">
    <location>
        <begin position="421"/>
        <end position="441"/>
    </location>
</feature>
<evidence type="ECO:0000256" key="1">
    <source>
        <dbReference type="SAM" id="Phobius"/>
    </source>
</evidence>
<dbReference type="Proteomes" id="UP001205603">
    <property type="component" value="Unassembled WGS sequence"/>
</dbReference>
<feature type="transmembrane region" description="Helical" evidence="1">
    <location>
        <begin position="396"/>
        <end position="415"/>
    </location>
</feature>
<dbReference type="PIRSF" id="PIRSF004548">
    <property type="entry name" value="CreD"/>
    <property type="match status" value="1"/>
</dbReference>
<dbReference type="Pfam" id="PF06123">
    <property type="entry name" value="CreD"/>
    <property type="match status" value="1"/>
</dbReference>
<sequence length="455" mass="50932">MEPQSFAPQENKTKRKKSPVSTLTLKIVLTAVLILVLMIPVTMVKGLIEERSQTASEAISEVQKKWSTPQTINGPILIIPYYKNIQNSDMTISKIKSNYYILPELLNIEGNVETEDLRRGLYDIVVYRTQLTLSGNFSLEKLIKENISPQNLILNQARLVIGITDLRGITEQVSGKFGNQALSFDSGVDDDIISSGVSSPLNVSYEKNDADTHIPFSIQLRLKGSEKIDFTPIGSTTTATLQSNCTTPSFDGAYLPEEREVTEKGFSATWKILDLNRNYPQLFTGESWSESIQESTFGTNLLLPVDQYQKSTRSVKYASMIIILFFVICFFTEILQKKNIHPFQYLLIGLAICLFYTMLVALSEHFNFTLSYAIATCMTIVLLTSYLGGILKAKKTAATIGALLLLLYIYVFVLIQMETFALLVGSIGLFIILAMIMYCSLKINWNSTGEEINNI</sequence>
<keyword evidence="3" id="KW-1185">Reference proteome</keyword>
<dbReference type="EMBL" id="JANDHW010000009">
    <property type="protein sequence ID" value="MCP9612458.1"/>
    <property type="molecule type" value="Genomic_DNA"/>
</dbReference>
<proteinExistence type="predicted"/>
<dbReference type="PANTHER" id="PTHR30092:SF0">
    <property type="entry name" value="INNER MEMBRANE PROTEIN CRED"/>
    <property type="match status" value="1"/>
</dbReference>
<dbReference type="RefSeq" id="WP_255027763.1">
    <property type="nucleotide sequence ID" value="NZ_JANDHW010000009.1"/>
</dbReference>
<organism evidence="2 3">
    <name type="scientific">Coprobacter tertius</name>
    <dbReference type="NCBI Taxonomy" id="2944915"/>
    <lineage>
        <taxon>Bacteria</taxon>
        <taxon>Pseudomonadati</taxon>
        <taxon>Bacteroidota</taxon>
        <taxon>Bacteroidia</taxon>
        <taxon>Bacteroidales</taxon>
        <taxon>Barnesiellaceae</taxon>
        <taxon>Coprobacter</taxon>
    </lineage>
</organism>
<name>A0ABT1ML85_9BACT</name>
<dbReference type="InterPro" id="IPR010364">
    <property type="entry name" value="Uncharacterised_IM_CreD"/>
</dbReference>
<keyword evidence="1" id="KW-0472">Membrane</keyword>
<keyword evidence="1" id="KW-0812">Transmembrane</keyword>
<dbReference type="PANTHER" id="PTHR30092">
    <property type="entry name" value="INNER MEMBRANE PROTEIN CRED"/>
    <property type="match status" value="1"/>
</dbReference>
<feature type="transmembrane region" description="Helical" evidence="1">
    <location>
        <begin position="368"/>
        <end position="389"/>
    </location>
</feature>
<feature type="transmembrane region" description="Helical" evidence="1">
    <location>
        <begin position="20"/>
        <end position="43"/>
    </location>
</feature>
<keyword evidence="1" id="KW-1133">Transmembrane helix</keyword>
<protein>
    <submittedName>
        <fullName evidence="2">Cell envelope integrity protein CreD</fullName>
    </submittedName>
</protein>
<reference evidence="2 3" key="1">
    <citation type="submission" date="2022-07" db="EMBL/GenBank/DDBJ databases">
        <title>Fecal culturing of patients with breast cancer.</title>
        <authorList>
            <person name="Teng N.M.Y."/>
            <person name="Kiu R."/>
            <person name="Evans R."/>
            <person name="Baker D.J."/>
            <person name="Zenner C."/>
            <person name="Robinson S.D."/>
            <person name="Hall L.J."/>
        </authorList>
    </citation>
    <scope>NUCLEOTIDE SEQUENCE [LARGE SCALE GENOMIC DNA]</scope>
    <source>
        <strain evidence="2 3">LH1063</strain>
    </source>
</reference>
<gene>
    <name evidence="2" type="primary">creD</name>
    <name evidence="2" type="ORF">NMU02_10180</name>
</gene>
<evidence type="ECO:0000313" key="2">
    <source>
        <dbReference type="EMBL" id="MCP9612458.1"/>
    </source>
</evidence>
<feature type="transmembrane region" description="Helical" evidence="1">
    <location>
        <begin position="317"/>
        <end position="335"/>
    </location>
</feature>
<evidence type="ECO:0000313" key="3">
    <source>
        <dbReference type="Proteomes" id="UP001205603"/>
    </source>
</evidence>
<dbReference type="NCBIfam" id="NF008712">
    <property type="entry name" value="PRK11715.1-1"/>
    <property type="match status" value="1"/>
</dbReference>